<dbReference type="SUPFAM" id="SSF51735">
    <property type="entry name" value="NAD(P)-binding Rossmann-fold domains"/>
    <property type="match status" value="1"/>
</dbReference>
<accession>A0AAV9HDE2</accession>
<dbReference type="Pfam" id="PF13380">
    <property type="entry name" value="CoA_binding_2"/>
    <property type="match status" value="1"/>
</dbReference>
<dbReference type="PANTHER" id="PTHR33303">
    <property type="entry name" value="CYTOPLASMIC PROTEIN-RELATED"/>
    <property type="match status" value="1"/>
</dbReference>
<proteinExistence type="predicted"/>
<evidence type="ECO:0000313" key="3">
    <source>
        <dbReference type="Proteomes" id="UP001321749"/>
    </source>
</evidence>
<protein>
    <submittedName>
        <fullName evidence="2">CoA binding domain-containing protein</fullName>
    </submittedName>
</protein>
<feature type="domain" description="CoA-binding" evidence="1">
    <location>
        <begin position="75"/>
        <end position="167"/>
    </location>
</feature>
<sequence length="218" mass="23630">MHRFVVRGFRSSSIFKGSPPTSWSLISSFPAPEPAFSHCLGPKSLFQRHQDHPRFSSSSSSPSKMATTEATLRNFFQSPKFAVVGASTNPDKYGYKVFKWYIAHSLPVTPINPSGAPINVDGTDYPVVKSLSEVEDPEGTSVSFITPPAVTLKSLQQAKELGFPSVFLQPGTFNDEVIGFARENFKAVVAGTEGDTWGAEGWCVLVDGERGLKAVGKL</sequence>
<name>A0AAV9HDE2_9PEZI</name>
<dbReference type="Gene3D" id="3.40.50.720">
    <property type="entry name" value="NAD(P)-binding Rossmann-like Domain"/>
    <property type="match status" value="1"/>
</dbReference>
<reference evidence="2" key="1">
    <citation type="journal article" date="2023" name="Mol. Phylogenet. Evol.">
        <title>Genome-scale phylogeny and comparative genomics of the fungal order Sordariales.</title>
        <authorList>
            <person name="Hensen N."/>
            <person name="Bonometti L."/>
            <person name="Westerberg I."/>
            <person name="Brannstrom I.O."/>
            <person name="Guillou S."/>
            <person name="Cros-Aarteil S."/>
            <person name="Calhoun S."/>
            <person name="Haridas S."/>
            <person name="Kuo A."/>
            <person name="Mondo S."/>
            <person name="Pangilinan J."/>
            <person name="Riley R."/>
            <person name="LaButti K."/>
            <person name="Andreopoulos B."/>
            <person name="Lipzen A."/>
            <person name="Chen C."/>
            <person name="Yan M."/>
            <person name="Daum C."/>
            <person name="Ng V."/>
            <person name="Clum A."/>
            <person name="Steindorff A."/>
            <person name="Ohm R.A."/>
            <person name="Martin F."/>
            <person name="Silar P."/>
            <person name="Natvig D.O."/>
            <person name="Lalanne C."/>
            <person name="Gautier V."/>
            <person name="Ament-Velasquez S.L."/>
            <person name="Kruys A."/>
            <person name="Hutchinson M.I."/>
            <person name="Powell A.J."/>
            <person name="Barry K."/>
            <person name="Miller A.N."/>
            <person name="Grigoriev I.V."/>
            <person name="Debuchy R."/>
            <person name="Gladieux P."/>
            <person name="Hiltunen Thoren M."/>
            <person name="Johannesson H."/>
        </authorList>
    </citation>
    <scope>NUCLEOTIDE SEQUENCE</scope>
    <source>
        <strain evidence="2">PSN324</strain>
    </source>
</reference>
<keyword evidence="3" id="KW-1185">Reference proteome</keyword>
<comment type="caution">
    <text evidence="2">The sequence shown here is derived from an EMBL/GenBank/DDBJ whole genome shotgun (WGS) entry which is preliminary data.</text>
</comment>
<evidence type="ECO:0000313" key="2">
    <source>
        <dbReference type="EMBL" id="KAK4458085.1"/>
    </source>
</evidence>
<dbReference type="PANTHER" id="PTHR33303:SF2">
    <property type="entry name" value="COA-BINDING DOMAIN-CONTAINING PROTEIN"/>
    <property type="match status" value="1"/>
</dbReference>
<dbReference type="InterPro" id="IPR003781">
    <property type="entry name" value="CoA-bd"/>
</dbReference>
<dbReference type="InterPro" id="IPR036291">
    <property type="entry name" value="NAD(P)-bd_dom_sf"/>
</dbReference>
<organism evidence="2 3">
    <name type="scientific">Cladorrhinum samala</name>
    <dbReference type="NCBI Taxonomy" id="585594"/>
    <lineage>
        <taxon>Eukaryota</taxon>
        <taxon>Fungi</taxon>
        <taxon>Dikarya</taxon>
        <taxon>Ascomycota</taxon>
        <taxon>Pezizomycotina</taxon>
        <taxon>Sordariomycetes</taxon>
        <taxon>Sordariomycetidae</taxon>
        <taxon>Sordariales</taxon>
        <taxon>Podosporaceae</taxon>
        <taxon>Cladorrhinum</taxon>
    </lineage>
</organism>
<dbReference type="SMART" id="SM00881">
    <property type="entry name" value="CoA_binding"/>
    <property type="match status" value="1"/>
</dbReference>
<reference evidence="2" key="2">
    <citation type="submission" date="2023-06" db="EMBL/GenBank/DDBJ databases">
        <authorList>
            <consortium name="Lawrence Berkeley National Laboratory"/>
            <person name="Mondo S.J."/>
            <person name="Hensen N."/>
            <person name="Bonometti L."/>
            <person name="Westerberg I."/>
            <person name="Brannstrom I.O."/>
            <person name="Guillou S."/>
            <person name="Cros-Aarteil S."/>
            <person name="Calhoun S."/>
            <person name="Haridas S."/>
            <person name="Kuo A."/>
            <person name="Pangilinan J."/>
            <person name="Riley R."/>
            <person name="Labutti K."/>
            <person name="Andreopoulos B."/>
            <person name="Lipzen A."/>
            <person name="Chen C."/>
            <person name="Yanf M."/>
            <person name="Daum C."/>
            <person name="Ng V."/>
            <person name="Clum A."/>
            <person name="Steindorff A."/>
            <person name="Ohm R."/>
            <person name="Martin F."/>
            <person name="Silar P."/>
            <person name="Natvig D."/>
            <person name="Lalanne C."/>
            <person name="Gautier V."/>
            <person name="Ament-Velasquez S.L."/>
            <person name="Kruys A."/>
            <person name="Hutchinson M.I."/>
            <person name="Powell A.J."/>
            <person name="Barry K."/>
            <person name="Miller A.N."/>
            <person name="Grigoriev I.V."/>
            <person name="Debuchy R."/>
            <person name="Gladieux P."/>
            <person name="Thoren M.H."/>
            <person name="Johannesson H."/>
        </authorList>
    </citation>
    <scope>NUCLEOTIDE SEQUENCE</scope>
    <source>
        <strain evidence="2">PSN324</strain>
    </source>
</reference>
<dbReference type="AlphaFoldDB" id="A0AAV9HDE2"/>
<gene>
    <name evidence="2" type="ORF">QBC42DRAFT_277534</name>
</gene>
<evidence type="ECO:0000259" key="1">
    <source>
        <dbReference type="SMART" id="SM00881"/>
    </source>
</evidence>
<dbReference type="Proteomes" id="UP001321749">
    <property type="component" value="Unassembled WGS sequence"/>
</dbReference>
<dbReference type="EMBL" id="MU865083">
    <property type="protein sequence ID" value="KAK4458085.1"/>
    <property type="molecule type" value="Genomic_DNA"/>
</dbReference>